<dbReference type="PIRSF" id="PIRSF017082">
    <property type="entry name" value="YflP"/>
    <property type="match status" value="1"/>
</dbReference>
<comment type="caution">
    <text evidence="3">The sequence shown here is derived from an EMBL/GenBank/DDBJ whole genome shotgun (WGS) entry which is preliminary data.</text>
</comment>
<reference evidence="3 4" key="1">
    <citation type="submission" date="2017-05" db="EMBL/GenBank/DDBJ databases">
        <title>Complete and WGS of Bordetella genogroups.</title>
        <authorList>
            <person name="Spilker T."/>
            <person name="LiPuma J."/>
        </authorList>
    </citation>
    <scope>NUCLEOTIDE SEQUENCE [LARGE SCALE GENOMIC DNA]</scope>
    <source>
        <strain evidence="3 4">AU9919</strain>
    </source>
</reference>
<evidence type="ECO:0000313" key="4">
    <source>
        <dbReference type="Proteomes" id="UP000216885"/>
    </source>
</evidence>
<gene>
    <name evidence="3" type="ORF">CAL20_01805</name>
</gene>
<keyword evidence="2" id="KW-0732">Signal</keyword>
<dbReference type="PANTHER" id="PTHR42928:SF5">
    <property type="entry name" value="BLR1237 PROTEIN"/>
    <property type="match status" value="1"/>
</dbReference>
<feature type="signal peptide" evidence="2">
    <location>
        <begin position="1"/>
        <end position="33"/>
    </location>
</feature>
<keyword evidence="4" id="KW-1185">Reference proteome</keyword>
<dbReference type="EMBL" id="NEVQ01000001">
    <property type="protein sequence ID" value="OZI67798.1"/>
    <property type="molecule type" value="Genomic_DNA"/>
</dbReference>
<dbReference type="SUPFAM" id="SSF53850">
    <property type="entry name" value="Periplasmic binding protein-like II"/>
    <property type="match status" value="1"/>
</dbReference>
<name>A0A261V0W6_9BORD</name>
<dbReference type="AlphaFoldDB" id="A0A261V0W6"/>
<dbReference type="PANTHER" id="PTHR42928">
    <property type="entry name" value="TRICARBOXYLATE-BINDING PROTEIN"/>
    <property type="match status" value="1"/>
</dbReference>
<comment type="similarity">
    <text evidence="1">Belongs to the UPF0065 (bug) family.</text>
</comment>
<evidence type="ECO:0000313" key="3">
    <source>
        <dbReference type="EMBL" id="OZI67798.1"/>
    </source>
</evidence>
<protein>
    <submittedName>
        <fullName evidence="3">ABC transporter substrate-binding protein</fullName>
    </submittedName>
</protein>
<dbReference type="InterPro" id="IPR042100">
    <property type="entry name" value="Bug_dom1"/>
</dbReference>
<dbReference type="InterPro" id="IPR005064">
    <property type="entry name" value="BUG"/>
</dbReference>
<organism evidence="3 4">
    <name type="scientific">Bordetella genomosp. 4</name>
    <dbReference type="NCBI Taxonomy" id="463044"/>
    <lineage>
        <taxon>Bacteria</taxon>
        <taxon>Pseudomonadati</taxon>
        <taxon>Pseudomonadota</taxon>
        <taxon>Betaproteobacteria</taxon>
        <taxon>Burkholderiales</taxon>
        <taxon>Alcaligenaceae</taxon>
        <taxon>Bordetella</taxon>
    </lineage>
</organism>
<proteinExistence type="inferred from homology"/>
<evidence type="ECO:0000256" key="1">
    <source>
        <dbReference type="ARBA" id="ARBA00006987"/>
    </source>
</evidence>
<feature type="chain" id="PRO_5012876248" evidence="2">
    <location>
        <begin position="34"/>
        <end position="336"/>
    </location>
</feature>
<dbReference type="Pfam" id="PF03401">
    <property type="entry name" value="TctC"/>
    <property type="match status" value="1"/>
</dbReference>
<dbReference type="Gene3D" id="3.40.190.150">
    <property type="entry name" value="Bordetella uptake gene, domain 1"/>
    <property type="match status" value="1"/>
</dbReference>
<sequence>MNYRLKTSIICRRALSRGLFVLSLGLLSGHAHAADSAADWPSVPVRLVVPYAPGGTTDYAARQVAQKLSETTGKTFIVENKSGASGTIATQDVVRSKPDGSSFLVTDTTYAMLPLSFAKLPWDYEHDLIHVAEIIETPLVLVVPEKSPFKTLADLIAYAKNNPGALNFGSGGPASSTHLAAEMFASEASIKMSHIPYRGAGAALADVMAGQIDLLVTAAPTAIPPVQGGRVRALAVSGDQRLESLPDVPTFAQAGLPSYQVINWFGLAAPKGTPEPIVEKMNSLVNEVMGDAKMQQLMARQGAGHRSVAVKPFGEYVRQQVTFWTDIGRRVGIKPE</sequence>
<dbReference type="Gene3D" id="3.40.190.10">
    <property type="entry name" value="Periplasmic binding protein-like II"/>
    <property type="match status" value="1"/>
</dbReference>
<evidence type="ECO:0000256" key="2">
    <source>
        <dbReference type="SAM" id="SignalP"/>
    </source>
</evidence>
<accession>A0A261V0W6</accession>
<dbReference type="Proteomes" id="UP000216885">
    <property type="component" value="Unassembled WGS sequence"/>
</dbReference>
<dbReference type="CDD" id="cd07012">
    <property type="entry name" value="PBP2_Bug_TTT"/>
    <property type="match status" value="1"/>
</dbReference>